<gene>
    <name evidence="8" type="ORF">BT63DRAFT_430887</name>
</gene>
<dbReference type="AlphaFoldDB" id="A0A6A6US05"/>
<feature type="transmembrane region" description="Helical" evidence="6">
    <location>
        <begin position="203"/>
        <end position="227"/>
    </location>
</feature>
<evidence type="ECO:0000256" key="2">
    <source>
        <dbReference type="ARBA" id="ARBA00022692"/>
    </source>
</evidence>
<reference evidence="8" key="1">
    <citation type="journal article" date="2020" name="Stud. Mycol.">
        <title>101 Dothideomycetes genomes: a test case for predicting lifestyles and emergence of pathogens.</title>
        <authorList>
            <person name="Haridas S."/>
            <person name="Albert R."/>
            <person name="Binder M."/>
            <person name="Bloem J."/>
            <person name="Labutti K."/>
            <person name="Salamov A."/>
            <person name="Andreopoulos B."/>
            <person name="Baker S."/>
            <person name="Barry K."/>
            <person name="Bills G."/>
            <person name="Bluhm B."/>
            <person name="Cannon C."/>
            <person name="Castanera R."/>
            <person name="Culley D."/>
            <person name="Daum C."/>
            <person name="Ezra D."/>
            <person name="Gonzalez J."/>
            <person name="Henrissat B."/>
            <person name="Kuo A."/>
            <person name="Liang C."/>
            <person name="Lipzen A."/>
            <person name="Lutzoni F."/>
            <person name="Magnuson J."/>
            <person name="Mondo S."/>
            <person name="Nolan M."/>
            <person name="Ohm R."/>
            <person name="Pangilinan J."/>
            <person name="Park H.-J."/>
            <person name="Ramirez L."/>
            <person name="Alfaro M."/>
            <person name="Sun H."/>
            <person name="Tritt A."/>
            <person name="Yoshinaga Y."/>
            <person name="Zwiers L.-H."/>
            <person name="Turgeon B."/>
            <person name="Goodwin S."/>
            <person name="Spatafora J."/>
            <person name="Crous P."/>
            <person name="Grigoriev I."/>
        </authorList>
    </citation>
    <scope>NUCLEOTIDE SEQUENCE</scope>
    <source>
        <strain evidence="8">CBS 115976</strain>
    </source>
</reference>
<feature type="transmembrane region" description="Helical" evidence="6">
    <location>
        <begin position="378"/>
        <end position="397"/>
    </location>
</feature>
<feature type="transmembrane region" description="Helical" evidence="6">
    <location>
        <begin position="82"/>
        <end position="102"/>
    </location>
</feature>
<evidence type="ECO:0000256" key="6">
    <source>
        <dbReference type="SAM" id="Phobius"/>
    </source>
</evidence>
<dbReference type="PANTHER" id="PTHR23501">
    <property type="entry name" value="MAJOR FACILITATOR SUPERFAMILY"/>
    <property type="match status" value="1"/>
</dbReference>
<evidence type="ECO:0000256" key="1">
    <source>
        <dbReference type="ARBA" id="ARBA00004141"/>
    </source>
</evidence>
<feature type="region of interest" description="Disordered" evidence="5">
    <location>
        <begin position="548"/>
        <end position="573"/>
    </location>
</feature>
<feature type="transmembrane region" description="Helical" evidence="6">
    <location>
        <begin position="314"/>
        <end position="334"/>
    </location>
</feature>
<dbReference type="InterPro" id="IPR011701">
    <property type="entry name" value="MFS"/>
</dbReference>
<feature type="transmembrane region" description="Helical" evidence="6">
    <location>
        <begin position="440"/>
        <end position="463"/>
    </location>
</feature>
<feature type="transmembrane region" description="Helical" evidence="6">
    <location>
        <begin position="173"/>
        <end position="191"/>
    </location>
</feature>
<dbReference type="InterPro" id="IPR036259">
    <property type="entry name" value="MFS_trans_sf"/>
</dbReference>
<sequence length="573" mass="63044">MAKPPTEYDDKSIELHSHDGDRLAQHSEESLARRQEPEEFNPGWRFYLAFLSLTTITLMVALDATSLSVALPIIAQKLNGTAIQAFWSGTSFLLTSTVFQPVIGSFSSIFGRKAMIYVSLVFFAAGAIVAAVANNFTIILIGRSIQGVGGGGILALTEVLITDMVPLKYRGNWFSFLSGAWAVGTVTGPLLGGGFSQKVNWRWIFWVNLPFVGLGAVLIILFLRLNYHNTAFWSKLCRVDWIGTTLFIASLTGFLVPLSWGGVMYDWMSWRTLVPLITCGIGLIVFVVYEEWLSSTGAEPLIQFEVIKTRTGSVTYFATFIHGLLLWCLLYYMPFYYEAVKGFTPILAGVSLFPQTFTVAPASVVTGVVAAMLGRYRWAVWSGWFLTTVGMGILIFLDINTTTPTWICLNIVGGVGCGFLFAAMSLAVQASSSNKNMAYAVILFAFFRSFGQTVGVAIGGVVFQNVLRRKLEAIPYFAPRALEYSKDSSALVQIIKHMPASLEKTQLLESYMAALRAIFIMCTALAAVAMVSSAWTEGFPLDRELETDQGFQHQARKSDEELRPTTTASKTSK</sequence>
<dbReference type="Gene3D" id="1.20.1250.20">
    <property type="entry name" value="MFS general substrate transporter like domains"/>
    <property type="match status" value="1"/>
</dbReference>
<feature type="transmembrane region" description="Helical" evidence="6">
    <location>
        <begin position="403"/>
        <end position="428"/>
    </location>
</feature>
<dbReference type="GO" id="GO:0005886">
    <property type="term" value="C:plasma membrane"/>
    <property type="evidence" value="ECO:0007669"/>
    <property type="project" value="TreeGrafter"/>
</dbReference>
<evidence type="ECO:0000256" key="4">
    <source>
        <dbReference type="ARBA" id="ARBA00023136"/>
    </source>
</evidence>
<evidence type="ECO:0000259" key="7">
    <source>
        <dbReference type="PROSITE" id="PS50850"/>
    </source>
</evidence>
<feature type="transmembrane region" description="Helical" evidence="6">
    <location>
        <begin position="239"/>
        <end position="260"/>
    </location>
</feature>
<protein>
    <submittedName>
        <fullName evidence="8">Putative MFS transporter</fullName>
    </submittedName>
</protein>
<evidence type="ECO:0000256" key="3">
    <source>
        <dbReference type="ARBA" id="ARBA00022989"/>
    </source>
</evidence>
<evidence type="ECO:0000313" key="8">
    <source>
        <dbReference type="EMBL" id="KAF2674540.1"/>
    </source>
</evidence>
<dbReference type="OrthoDB" id="2351791at2759"/>
<keyword evidence="3 6" id="KW-1133">Transmembrane helix</keyword>
<evidence type="ECO:0000313" key="9">
    <source>
        <dbReference type="Proteomes" id="UP000799302"/>
    </source>
</evidence>
<accession>A0A6A6US05</accession>
<comment type="subcellular location">
    <subcellularLocation>
        <location evidence="1">Membrane</location>
        <topology evidence="1">Multi-pass membrane protein</topology>
    </subcellularLocation>
</comment>
<feature type="domain" description="Major facilitator superfamily (MFS) profile" evidence="7">
    <location>
        <begin position="49"/>
        <end position="541"/>
    </location>
</feature>
<dbReference type="Proteomes" id="UP000799302">
    <property type="component" value="Unassembled WGS sequence"/>
</dbReference>
<dbReference type="InterPro" id="IPR020846">
    <property type="entry name" value="MFS_dom"/>
</dbReference>
<dbReference type="FunFam" id="1.20.1720.10:FF:000018">
    <property type="entry name" value="Putative MFS multidrug transporter"/>
    <property type="match status" value="1"/>
</dbReference>
<name>A0A6A6US05_9PEZI</name>
<dbReference type="Pfam" id="PF07690">
    <property type="entry name" value="MFS_1"/>
    <property type="match status" value="1"/>
</dbReference>
<dbReference type="PANTHER" id="PTHR23501:SF59">
    <property type="entry name" value="MAJOR FACILITATOR SUPERFAMILY (MFS) PROFILE DOMAIN-CONTAINING PROTEIN-RELATED"/>
    <property type="match status" value="1"/>
</dbReference>
<dbReference type="EMBL" id="MU004230">
    <property type="protein sequence ID" value="KAF2674540.1"/>
    <property type="molecule type" value="Genomic_DNA"/>
</dbReference>
<dbReference type="GO" id="GO:0022857">
    <property type="term" value="F:transmembrane transporter activity"/>
    <property type="evidence" value="ECO:0007669"/>
    <property type="project" value="InterPro"/>
</dbReference>
<feature type="transmembrane region" description="Helical" evidence="6">
    <location>
        <begin position="114"/>
        <end position="132"/>
    </location>
</feature>
<feature type="transmembrane region" description="Helical" evidence="6">
    <location>
        <begin position="513"/>
        <end position="535"/>
    </location>
</feature>
<keyword evidence="4 6" id="KW-0472">Membrane</keyword>
<keyword evidence="9" id="KW-1185">Reference proteome</keyword>
<evidence type="ECO:0000256" key="5">
    <source>
        <dbReference type="SAM" id="MobiDB-lite"/>
    </source>
</evidence>
<feature type="region of interest" description="Disordered" evidence="5">
    <location>
        <begin position="1"/>
        <end position="36"/>
    </location>
</feature>
<proteinExistence type="predicted"/>
<dbReference type="PRINTS" id="PR01036">
    <property type="entry name" value="TCRTETB"/>
</dbReference>
<feature type="transmembrane region" description="Helical" evidence="6">
    <location>
        <begin position="346"/>
        <end position="371"/>
    </location>
</feature>
<dbReference type="Gene3D" id="1.20.1720.10">
    <property type="entry name" value="Multidrug resistance protein D"/>
    <property type="match status" value="1"/>
</dbReference>
<feature type="compositionally biased region" description="Polar residues" evidence="5">
    <location>
        <begin position="564"/>
        <end position="573"/>
    </location>
</feature>
<organism evidence="8 9">
    <name type="scientific">Microthyrium microscopicum</name>
    <dbReference type="NCBI Taxonomy" id="703497"/>
    <lineage>
        <taxon>Eukaryota</taxon>
        <taxon>Fungi</taxon>
        <taxon>Dikarya</taxon>
        <taxon>Ascomycota</taxon>
        <taxon>Pezizomycotina</taxon>
        <taxon>Dothideomycetes</taxon>
        <taxon>Dothideomycetes incertae sedis</taxon>
        <taxon>Microthyriales</taxon>
        <taxon>Microthyriaceae</taxon>
        <taxon>Microthyrium</taxon>
    </lineage>
</organism>
<feature type="transmembrane region" description="Helical" evidence="6">
    <location>
        <begin position="272"/>
        <end position="293"/>
    </location>
</feature>
<dbReference type="PROSITE" id="PS50850">
    <property type="entry name" value="MFS"/>
    <property type="match status" value="1"/>
</dbReference>
<dbReference type="SUPFAM" id="SSF103473">
    <property type="entry name" value="MFS general substrate transporter"/>
    <property type="match status" value="1"/>
</dbReference>
<keyword evidence="2 6" id="KW-0812">Transmembrane</keyword>